<gene>
    <name evidence="2" type="ORF">Pan265_24170</name>
</gene>
<organism evidence="2 3">
    <name type="scientific">Mucisphaera calidilacus</name>
    <dbReference type="NCBI Taxonomy" id="2527982"/>
    <lineage>
        <taxon>Bacteria</taxon>
        <taxon>Pseudomonadati</taxon>
        <taxon>Planctomycetota</taxon>
        <taxon>Phycisphaerae</taxon>
        <taxon>Phycisphaerales</taxon>
        <taxon>Phycisphaeraceae</taxon>
        <taxon>Mucisphaera</taxon>
    </lineage>
</organism>
<dbReference type="AlphaFoldDB" id="A0A518BZZ3"/>
<dbReference type="RefSeq" id="WP_145446722.1">
    <property type="nucleotide sequence ID" value="NZ_CP036280.1"/>
</dbReference>
<accession>A0A518BZZ3</accession>
<reference evidence="2 3" key="1">
    <citation type="submission" date="2019-02" db="EMBL/GenBank/DDBJ databases">
        <title>Deep-cultivation of Planctomycetes and their phenomic and genomic characterization uncovers novel biology.</title>
        <authorList>
            <person name="Wiegand S."/>
            <person name="Jogler M."/>
            <person name="Boedeker C."/>
            <person name="Pinto D."/>
            <person name="Vollmers J."/>
            <person name="Rivas-Marin E."/>
            <person name="Kohn T."/>
            <person name="Peeters S.H."/>
            <person name="Heuer A."/>
            <person name="Rast P."/>
            <person name="Oberbeckmann S."/>
            <person name="Bunk B."/>
            <person name="Jeske O."/>
            <person name="Meyerdierks A."/>
            <person name="Storesund J.E."/>
            <person name="Kallscheuer N."/>
            <person name="Luecker S."/>
            <person name="Lage O.M."/>
            <person name="Pohl T."/>
            <person name="Merkel B.J."/>
            <person name="Hornburger P."/>
            <person name="Mueller R.-W."/>
            <person name="Bruemmer F."/>
            <person name="Labrenz M."/>
            <person name="Spormann A.M."/>
            <person name="Op den Camp H."/>
            <person name="Overmann J."/>
            <person name="Amann R."/>
            <person name="Jetten M.S.M."/>
            <person name="Mascher T."/>
            <person name="Medema M.H."/>
            <person name="Devos D.P."/>
            <person name="Kaster A.-K."/>
            <person name="Ovreas L."/>
            <person name="Rohde M."/>
            <person name="Galperin M.Y."/>
            <person name="Jogler C."/>
        </authorList>
    </citation>
    <scope>NUCLEOTIDE SEQUENCE [LARGE SCALE GENOMIC DNA]</scope>
    <source>
        <strain evidence="2 3">Pan265</strain>
    </source>
</reference>
<keyword evidence="3" id="KW-1185">Reference proteome</keyword>
<name>A0A518BZZ3_9BACT</name>
<dbReference type="Proteomes" id="UP000320386">
    <property type="component" value="Chromosome"/>
</dbReference>
<evidence type="ECO:0000313" key="2">
    <source>
        <dbReference type="EMBL" id="QDU72547.1"/>
    </source>
</evidence>
<protein>
    <submittedName>
        <fullName evidence="2">Uncharacterized protein</fullName>
    </submittedName>
</protein>
<dbReference type="KEGG" id="mcad:Pan265_24170"/>
<feature type="region of interest" description="Disordered" evidence="1">
    <location>
        <begin position="1"/>
        <end position="32"/>
    </location>
</feature>
<evidence type="ECO:0000313" key="3">
    <source>
        <dbReference type="Proteomes" id="UP000320386"/>
    </source>
</evidence>
<evidence type="ECO:0000256" key="1">
    <source>
        <dbReference type="SAM" id="MobiDB-lite"/>
    </source>
</evidence>
<proteinExistence type="predicted"/>
<dbReference type="EMBL" id="CP036280">
    <property type="protein sequence ID" value="QDU72547.1"/>
    <property type="molecule type" value="Genomic_DNA"/>
</dbReference>
<sequence length="70" mass="7702">MIEAPPLPNTSTSSPQDELDHHTPRIPQQQRKAFPLIDLIARELQEADGLDPTAALFEAIRILEEASASV</sequence>